<dbReference type="EMBL" id="SDEE01000812">
    <property type="protein sequence ID" value="RXW13874.1"/>
    <property type="molecule type" value="Genomic_DNA"/>
</dbReference>
<feature type="region of interest" description="Disordered" evidence="1">
    <location>
        <begin position="42"/>
        <end position="61"/>
    </location>
</feature>
<evidence type="ECO:0000256" key="1">
    <source>
        <dbReference type="SAM" id="MobiDB-lite"/>
    </source>
</evidence>
<organism evidence="2 3">
    <name type="scientific">Candolleomyces aberdarensis</name>
    <dbReference type="NCBI Taxonomy" id="2316362"/>
    <lineage>
        <taxon>Eukaryota</taxon>
        <taxon>Fungi</taxon>
        <taxon>Dikarya</taxon>
        <taxon>Basidiomycota</taxon>
        <taxon>Agaricomycotina</taxon>
        <taxon>Agaricomycetes</taxon>
        <taxon>Agaricomycetidae</taxon>
        <taxon>Agaricales</taxon>
        <taxon>Agaricineae</taxon>
        <taxon>Psathyrellaceae</taxon>
        <taxon>Candolleomyces</taxon>
    </lineage>
</organism>
<dbReference type="OrthoDB" id="2838768at2759"/>
<proteinExistence type="predicted"/>
<evidence type="ECO:0000313" key="3">
    <source>
        <dbReference type="Proteomes" id="UP000290288"/>
    </source>
</evidence>
<dbReference type="Proteomes" id="UP000290288">
    <property type="component" value="Unassembled WGS sequence"/>
</dbReference>
<gene>
    <name evidence="2" type="ORF">EST38_g11984</name>
</gene>
<evidence type="ECO:0000313" key="2">
    <source>
        <dbReference type="EMBL" id="RXW13874.1"/>
    </source>
</evidence>
<accession>A0A4Q2D659</accession>
<dbReference type="AlphaFoldDB" id="A0A4Q2D659"/>
<comment type="caution">
    <text evidence="2">The sequence shown here is derived from an EMBL/GenBank/DDBJ whole genome shotgun (WGS) entry which is preliminary data.</text>
</comment>
<reference evidence="2 3" key="1">
    <citation type="submission" date="2019-01" db="EMBL/GenBank/DDBJ databases">
        <title>Draft genome sequence of Psathyrella aberdarensis IHI B618.</title>
        <authorList>
            <person name="Buettner E."/>
            <person name="Kellner H."/>
        </authorList>
    </citation>
    <scope>NUCLEOTIDE SEQUENCE [LARGE SCALE GENOMIC DNA]</scope>
    <source>
        <strain evidence="2 3">IHI B618</strain>
    </source>
</reference>
<protein>
    <submittedName>
        <fullName evidence="2">Uncharacterized protein</fullName>
    </submittedName>
</protein>
<name>A0A4Q2D659_9AGAR</name>
<sequence length="61" mass="6215">MDSFTTISFTSAAPTVSVPKDTEANGTQKSGGYCVVFAKESVPTDAESSGNSRSGGYCTIA</sequence>
<keyword evidence="3" id="KW-1185">Reference proteome</keyword>